<name>A0A8J2QX12_9NEOP</name>
<organism evidence="1 2">
    <name type="scientific">Danaus chrysippus</name>
    <name type="common">African queen</name>
    <dbReference type="NCBI Taxonomy" id="151541"/>
    <lineage>
        <taxon>Eukaryota</taxon>
        <taxon>Metazoa</taxon>
        <taxon>Ecdysozoa</taxon>
        <taxon>Arthropoda</taxon>
        <taxon>Hexapoda</taxon>
        <taxon>Insecta</taxon>
        <taxon>Pterygota</taxon>
        <taxon>Neoptera</taxon>
        <taxon>Endopterygota</taxon>
        <taxon>Lepidoptera</taxon>
        <taxon>Glossata</taxon>
        <taxon>Ditrysia</taxon>
        <taxon>Papilionoidea</taxon>
        <taxon>Nymphalidae</taxon>
        <taxon>Danainae</taxon>
        <taxon>Danaini</taxon>
        <taxon>Danaina</taxon>
        <taxon>Danaus</taxon>
        <taxon>Anosia</taxon>
    </lineage>
</organism>
<protein>
    <submittedName>
        <fullName evidence="1">(African queen) hypothetical protein</fullName>
    </submittedName>
</protein>
<accession>A0A8J2QX12</accession>
<dbReference type="EMBL" id="CAKASE010000074">
    <property type="protein sequence ID" value="CAG9575526.1"/>
    <property type="molecule type" value="Genomic_DNA"/>
</dbReference>
<sequence>MYAIIAMRHFHVLLRTVEIGREGVERMREVQGHEPWLSLTGGTVAATCLRGEDADCRIDQEPALCPHARPTSSWRPQSDP</sequence>
<dbReference type="AlphaFoldDB" id="A0A8J2QX12"/>
<comment type="caution">
    <text evidence="1">The sequence shown here is derived from an EMBL/GenBank/DDBJ whole genome shotgun (WGS) entry which is preliminary data.</text>
</comment>
<dbReference type="Proteomes" id="UP000789524">
    <property type="component" value="Unassembled WGS sequence"/>
</dbReference>
<reference evidence="1" key="1">
    <citation type="submission" date="2021-09" db="EMBL/GenBank/DDBJ databases">
        <authorList>
            <person name="Martin H S."/>
        </authorList>
    </citation>
    <scope>NUCLEOTIDE SEQUENCE</scope>
</reference>
<evidence type="ECO:0000313" key="2">
    <source>
        <dbReference type="Proteomes" id="UP000789524"/>
    </source>
</evidence>
<gene>
    <name evidence="1" type="ORF">DCHRY22_LOCUS11407</name>
</gene>
<proteinExistence type="predicted"/>
<evidence type="ECO:0000313" key="1">
    <source>
        <dbReference type="EMBL" id="CAG9575526.1"/>
    </source>
</evidence>
<keyword evidence="2" id="KW-1185">Reference proteome</keyword>